<feature type="compositionally biased region" description="Low complexity" evidence="2">
    <location>
        <begin position="64"/>
        <end position="83"/>
    </location>
</feature>
<evidence type="ECO:0000313" key="4">
    <source>
        <dbReference type="EMBL" id="CAE7557570.1"/>
    </source>
</evidence>
<reference evidence="4" key="1">
    <citation type="submission" date="2021-02" db="EMBL/GenBank/DDBJ databases">
        <authorList>
            <person name="Dougan E. K."/>
            <person name="Rhodes N."/>
            <person name="Thang M."/>
            <person name="Chan C."/>
        </authorList>
    </citation>
    <scope>NUCLEOTIDE SEQUENCE</scope>
</reference>
<sequence length="552" mass="55983">MAQIRGMVHDEEDKNDTVPQAGLQEGVSTTPTMGASASAEKPATASAPEADGGANPDQEKLPTAAAPQVADQVPEVPAAAQAAGPSADEEMPTATAAAAAAAPQKEQETSAAAAAVSEEKKVPEVPAAAQAAGPPADEEMPPATAAAAAADPQKDQETSVAAAAVSEEKKVPEVSAAAQAAGPSADEEMPPATAAAAAAAPQKEQETSAAAAVVSEEKKESVPAVPAAAQATGPSAEEMPPATAAAAAAAPQKEQERPLAAAPQAARPAGEEGLFFVDAAGEAAAAAEASKETPPTPAPAPAESEESKAPEKEAAEEATSASVPTCTHCGLPGHSSSACPFAHPEDIDLGDIEESDSDDELNDLYPLFSRYVSQHVGALTPKDKRGLTGGGRYFGNEKQQAACWACAKTGHDANSCPDRGCFFCTKKGHESRSCPQRSLKCAHCGLRGHAPVSCATLAAQRLKDFSHVRCLRCGGTGHANCGPPPKAPHQPAAVTPMQAAHTQEMLRQIAAGRARAKAFNTAPWRRPAATDEPPTSKMRLSEAPVPELTVCD</sequence>
<dbReference type="GO" id="GO:0008270">
    <property type="term" value="F:zinc ion binding"/>
    <property type="evidence" value="ECO:0007669"/>
    <property type="project" value="UniProtKB-KW"/>
</dbReference>
<keyword evidence="5" id="KW-1185">Reference proteome</keyword>
<dbReference type="SUPFAM" id="SSF57756">
    <property type="entry name" value="Retrovirus zinc finger-like domains"/>
    <property type="match status" value="1"/>
</dbReference>
<evidence type="ECO:0000256" key="2">
    <source>
        <dbReference type="SAM" id="MobiDB-lite"/>
    </source>
</evidence>
<evidence type="ECO:0000313" key="5">
    <source>
        <dbReference type="Proteomes" id="UP000604046"/>
    </source>
</evidence>
<dbReference type="GO" id="GO:0003676">
    <property type="term" value="F:nucleic acid binding"/>
    <property type="evidence" value="ECO:0007669"/>
    <property type="project" value="InterPro"/>
</dbReference>
<feature type="region of interest" description="Disordered" evidence="2">
    <location>
        <begin position="518"/>
        <end position="552"/>
    </location>
</feature>
<feature type="compositionally biased region" description="Low complexity" evidence="2">
    <location>
        <begin position="93"/>
        <end position="102"/>
    </location>
</feature>
<dbReference type="InterPro" id="IPR001878">
    <property type="entry name" value="Znf_CCHC"/>
</dbReference>
<dbReference type="Gene3D" id="4.10.60.10">
    <property type="entry name" value="Zinc finger, CCHC-type"/>
    <property type="match status" value="2"/>
</dbReference>
<accession>A0A812U0T7</accession>
<comment type="caution">
    <text evidence="4">The sequence shown here is derived from an EMBL/GenBank/DDBJ whole genome shotgun (WGS) entry which is preliminary data.</text>
</comment>
<evidence type="ECO:0000256" key="1">
    <source>
        <dbReference type="PROSITE-ProRule" id="PRU00047"/>
    </source>
</evidence>
<protein>
    <submittedName>
        <fullName evidence="4">Iga protein</fullName>
    </submittedName>
</protein>
<dbReference type="PANTHER" id="PTHR46978:SF1">
    <property type="entry name" value="ZINC KNUCKLE (CCHC-TYPE) FAMILY PROTEIN"/>
    <property type="match status" value="1"/>
</dbReference>
<dbReference type="InterPro" id="IPR036875">
    <property type="entry name" value="Znf_CCHC_sf"/>
</dbReference>
<dbReference type="Proteomes" id="UP000604046">
    <property type="component" value="Unassembled WGS sequence"/>
</dbReference>
<feature type="compositionally biased region" description="Polar residues" evidence="2">
    <location>
        <begin position="26"/>
        <end position="35"/>
    </location>
</feature>
<dbReference type="PROSITE" id="PS50158">
    <property type="entry name" value="ZF_CCHC"/>
    <property type="match status" value="2"/>
</dbReference>
<keyword evidence="1" id="KW-0479">Metal-binding</keyword>
<keyword evidence="1" id="KW-0862">Zinc</keyword>
<proteinExistence type="predicted"/>
<feature type="compositionally biased region" description="Basic and acidic residues" evidence="2">
    <location>
        <begin position="7"/>
        <end position="16"/>
    </location>
</feature>
<dbReference type="EMBL" id="CAJNDS010002656">
    <property type="protein sequence ID" value="CAE7557570.1"/>
    <property type="molecule type" value="Genomic_DNA"/>
</dbReference>
<feature type="compositionally biased region" description="Low complexity" evidence="2">
    <location>
        <begin position="190"/>
        <end position="201"/>
    </location>
</feature>
<feature type="compositionally biased region" description="Low complexity" evidence="2">
    <location>
        <begin position="258"/>
        <end position="288"/>
    </location>
</feature>
<feature type="compositionally biased region" description="Low complexity" evidence="2">
    <location>
        <begin position="124"/>
        <end position="151"/>
    </location>
</feature>
<feature type="region of interest" description="Disordered" evidence="2">
    <location>
        <begin position="1"/>
        <end position="323"/>
    </location>
</feature>
<feature type="compositionally biased region" description="Low complexity" evidence="2">
    <location>
        <begin position="240"/>
        <end position="251"/>
    </location>
</feature>
<organism evidence="4 5">
    <name type="scientific">Symbiodinium natans</name>
    <dbReference type="NCBI Taxonomy" id="878477"/>
    <lineage>
        <taxon>Eukaryota</taxon>
        <taxon>Sar</taxon>
        <taxon>Alveolata</taxon>
        <taxon>Dinophyceae</taxon>
        <taxon>Suessiales</taxon>
        <taxon>Symbiodiniaceae</taxon>
        <taxon>Symbiodinium</taxon>
    </lineage>
</organism>
<dbReference type="AlphaFoldDB" id="A0A812U0T7"/>
<feature type="domain" description="CCHC-type" evidence="3">
    <location>
        <begin position="421"/>
        <end position="436"/>
    </location>
</feature>
<evidence type="ECO:0000259" key="3">
    <source>
        <dbReference type="PROSITE" id="PS50158"/>
    </source>
</evidence>
<gene>
    <name evidence="4" type="primary">iga</name>
    <name evidence="4" type="ORF">SNAT2548_LOCUS31372</name>
</gene>
<dbReference type="OrthoDB" id="8026949at2759"/>
<feature type="compositionally biased region" description="Basic and acidic residues" evidence="2">
    <location>
        <begin position="305"/>
        <end position="315"/>
    </location>
</feature>
<keyword evidence="1" id="KW-0863">Zinc-finger</keyword>
<feature type="domain" description="CCHC-type" evidence="3">
    <location>
        <begin position="403"/>
        <end position="418"/>
    </location>
</feature>
<dbReference type="PANTHER" id="PTHR46978">
    <property type="entry name" value="ZINC KNUCKLE (CCHC-TYPE) FAMILY PROTEIN"/>
    <property type="match status" value="1"/>
</dbReference>
<dbReference type="SMART" id="SM00343">
    <property type="entry name" value="ZnF_C2HC"/>
    <property type="match status" value="4"/>
</dbReference>
<name>A0A812U0T7_9DINO</name>